<dbReference type="InterPro" id="IPR046532">
    <property type="entry name" value="DUF6597"/>
</dbReference>
<evidence type="ECO:0000313" key="2">
    <source>
        <dbReference type="EMBL" id="SHF45639.1"/>
    </source>
</evidence>
<protein>
    <submittedName>
        <fullName evidence="2">Helix-turn-helix domain-containing protein</fullName>
    </submittedName>
</protein>
<dbReference type="EMBL" id="FQUU01000011">
    <property type="protein sequence ID" value="SHF45639.1"/>
    <property type="molecule type" value="Genomic_DNA"/>
</dbReference>
<name>A0A1M5BSY1_9BACT</name>
<dbReference type="Proteomes" id="UP000184048">
    <property type="component" value="Unassembled WGS sequence"/>
</dbReference>
<dbReference type="Gene3D" id="1.10.10.60">
    <property type="entry name" value="Homeodomain-like"/>
    <property type="match status" value="1"/>
</dbReference>
<evidence type="ECO:0000313" key="3">
    <source>
        <dbReference type="Proteomes" id="UP000184048"/>
    </source>
</evidence>
<keyword evidence="3" id="KW-1185">Reference proteome</keyword>
<dbReference type="RefSeq" id="WP_084080061.1">
    <property type="nucleotide sequence ID" value="NZ_FQUU01000011.1"/>
</dbReference>
<dbReference type="GO" id="GO:0003700">
    <property type="term" value="F:DNA-binding transcription factor activity"/>
    <property type="evidence" value="ECO:0007669"/>
    <property type="project" value="InterPro"/>
</dbReference>
<evidence type="ECO:0000259" key="1">
    <source>
        <dbReference type="PROSITE" id="PS01124"/>
    </source>
</evidence>
<proteinExistence type="predicted"/>
<dbReference type="PROSITE" id="PS01124">
    <property type="entry name" value="HTH_ARAC_FAMILY_2"/>
    <property type="match status" value="1"/>
</dbReference>
<organism evidence="2 3">
    <name type="scientific">Flavisolibacter ginsengisoli DSM 18119</name>
    <dbReference type="NCBI Taxonomy" id="1121884"/>
    <lineage>
        <taxon>Bacteria</taxon>
        <taxon>Pseudomonadati</taxon>
        <taxon>Bacteroidota</taxon>
        <taxon>Chitinophagia</taxon>
        <taxon>Chitinophagales</taxon>
        <taxon>Chitinophagaceae</taxon>
        <taxon>Flavisolibacter</taxon>
    </lineage>
</organism>
<reference evidence="2 3" key="1">
    <citation type="submission" date="2016-11" db="EMBL/GenBank/DDBJ databases">
        <authorList>
            <person name="Jaros S."/>
            <person name="Januszkiewicz K."/>
            <person name="Wedrychowicz H."/>
        </authorList>
    </citation>
    <scope>NUCLEOTIDE SEQUENCE [LARGE SCALE GENOMIC DNA]</scope>
    <source>
        <strain evidence="2 3">DSM 18119</strain>
    </source>
</reference>
<dbReference type="Pfam" id="PF20240">
    <property type="entry name" value="DUF6597"/>
    <property type="match status" value="1"/>
</dbReference>
<dbReference type="GO" id="GO:0043565">
    <property type="term" value="F:sequence-specific DNA binding"/>
    <property type="evidence" value="ECO:0007669"/>
    <property type="project" value="InterPro"/>
</dbReference>
<sequence length="275" mass="32245">MQIQFQHIEPHFLLKNYIEKMWLFKTSGRMPMEDLKLVVPNGNLKLTISYKNGIVASMKGKTFSSKEHDITLTGLVDVPVILDTEKDVETETIGIEFRPQGVYRFFHFNLNEIKNQIYSLDDLLGNRGKQLTEQIANAASAKQKMFLVQQFLIDQLYRKDEDLIFEYCVEKINSSKGKITIKELEKKTGYSTRWLNIKFKEKLGVSPKNLSSVIRFKHYYQAIVNGKEKSFLKNDFYELYYDQSHFIKDFKRFTGSVPTKFEKQINSFGESYYKA</sequence>
<dbReference type="OrthoDB" id="323290at2"/>
<dbReference type="STRING" id="1121884.SAMN02745131_02666"/>
<accession>A0A1M5BSY1</accession>
<feature type="domain" description="HTH araC/xylS-type" evidence="1">
    <location>
        <begin position="162"/>
        <end position="264"/>
    </location>
</feature>
<gene>
    <name evidence="2" type="ORF">SAMN02745131_02666</name>
</gene>
<dbReference type="AlphaFoldDB" id="A0A1M5BSY1"/>
<dbReference type="InterPro" id="IPR018060">
    <property type="entry name" value="HTH_AraC"/>
</dbReference>